<dbReference type="AlphaFoldDB" id="A0AAD4M5Y0"/>
<reference evidence="2" key="1">
    <citation type="journal article" date="2022" name="New Phytol.">
        <title>Evolutionary transition to the ectomycorrhizal habit in the genomes of a hyperdiverse lineage of mushroom-forming fungi.</title>
        <authorList>
            <person name="Looney B."/>
            <person name="Miyauchi S."/>
            <person name="Morin E."/>
            <person name="Drula E."/>
            <person name="Courty P.E."/>
            <person name="Kohler A."/>
            <person name="Kuo A."/>
            <person name="LaButti K."/>
            <person name="Pangilinan J."/>
            <person name="Lipzen A."/>
            <person name="Riley R."/>
            <person name="Andreopoulos W."/>
            <person name="He G."/>
            <person name="Johnson J."/>
            <person name="Nolan M."/>
            <person name="Tritt A."/>
            <person name="Barry K.W."/>
            <person name="Grigoriev I.V."/>
            <person name="Nagy L.G."/>
            <person name="Hibbett D."/>
            <person name="Henrissat B."/>
            <person name="Matheny P.B."/>
            <person name="Labbe J."/>
            <person name="Martin F.M."/>
        </authorList>
    </citation>
    <scope>NUCLEOTIDE SEQUENCE</scope>
    <source>
        <strain evidence="2">BPL690</strain>
    </source>
</reference>
<feature type="compositionally biased region" description="Pro residues" evidence="1">
    <location>
        <begin position="49"/>
        <end position="71"/>
    </location>
</feature>
<proteinExistence type="predicted"/>
<feature type="region of interest" description="Disordered" evidence="1">
    <location>
        <begin position="22"/>
        <end position="109"/>
    </location>
</feature>
<keyword evidence="3" id="KW-1185">Reference proteome</keyword>
<name>A0AAD4M5Y0_9AGAM</name>
<dbReference type="Proteomes" id="UP001203297">
    <property type="component" value="Unassembled WGS sequence"/>
</dbReference>
<evidence type="ECO:0000313" key="2">
    <source>
        <dbReference type="EMBL" id="KAI0303490.1"/>
    </source>
</evidence>
<evidence type="ECO:0000256" key="1">
    <source>
        <dbReference type="SAM" id="MobiDB-lite"/>
    </source>
</evidence>
<accession>A0AAD4M5Y0</accession>
<sequence>MSSSPLKSFDPFAKHSFTDHVKGVMPVPPSPSKYAQGVPSTHVTFAYPQKPPSLPGTQPPSPLVTPIPQYGPPQMGIFTPFKPDGRGTPDLEDILSTKKKSTWNRNGRG</sequence>
<comment type="caution">
    <text evidence="2">The sequence shown here is derived from an EMBL/GenBank/DDBJ whole genome shotgun (WGS) entry which is preliminary data.</text>
</comment>
<dbReference type="EMBL" id="WTXG01000009">
    <property type="protein sequence ID" value="KAI0303490.1"/>
    <property type="molecule type" value="Genomic_DNA"/>
</dbReference>
<evidence type="ECO:0000313" key="3">
    <source>
        <dbReference type="Proteomes" id="UP001203297"/>
    </source>
</evidence>
<organism evidence="2 3">
    <name type="scientific">Multifurca ochricompacta</name>
    <dbReference type="NCBI Taxonomy" id="376703"/>
    <lineage>
        <taxon>Eukaryota</taxon>
        <taxon>Fungi</taxon>
        <taxon>Dikarya</taxon>
        <taxon>Basidiomycota</taxon>
        <taxon>Agaricomycotina</taxon>
        <taxon>Agaricomycetes</taxon>
        <taxon>Russulales</taxon>
        <taxon>Russulaceae</taxon>
        <taxon>Multifurca</taxon>
    </lineage>
</organism>
<gene>
    <name evidence="2" type="ORF">B0F90DRAFT_1378507</name>
</gene>
<feature type="compositionally biased region" description="Basic residues" evidence="1">
    <location>
        <begin position="97"/>
        <end position="109"/>
    </location>
</feature>
<protein>
    <submittedName>
        <fullName evidence="2">Uncharacterized protein</fullName>
    </submittedName>
</protein>